<evidence type="ECO:0000313" key="3">
    <source>
        <dbReference type="Proteomes" id="UP000807504"/>
    </source>
</evidence>
<comment type="caution">
    <text evidence="2">The sequence shown here is derived from an EMBL/GenBank/DDBJ whole genome shotgun (WGS) entry which is preliminary data.</text>
</comment>
<name>A0A8T0EDK1_ARGBR</name>
<evidence type="ECO:0000313" key="2">
    <source>
        <dbReference type="EMBL" id="KAF8770859.1"/>
    </source>
</evidence>
<dbReference type="OMA" id="PEAPIEC"/>
<dbReference type="Proteomes" id="UP000807504">
    <property type="component" value="Unassembled WGS sequence"/>
</dbReference>
<dbReference type="OrthoDB" id="6436852at2759"/>
<proteinExistence type="predicted"/>
<organism evidence="2 3">
    <name type="scientific">Argiope bruennichi</name>
    <name type="common">Wasp spider</name>
    <name type="synonym">Aranea bruennichi</name>
    <dbReference type="NCBI Taxonomy" id="94029"/>
    <lineage>
        <taxon>Eukaryota</taxon>
        <taxon>Metazoa</taxon>
        <taxon>Ecdysozoa</taxon>
        <taxon>Arthropoda</taxon>
        <taxon>Chelicerata</taxon>
        <taxon>Arachnida</taxon>
        <taxon>Araneae</taxon>
        <taxon>Araneomorphae</taxon>
        <taxon>Entelegynae</taxon>
        <taxon>Araneoidea</taxon>
        <taxon>Araneidae</taxon>
        <taxon>Argiope</taxon>
    </lineage>
</organism>
<protein>
    <submittedName>
        <fullName evidence="2">Uncharacterized protein</fullName>
    </submittedName>
</protein>
<reference evidence="2" key="1">
    <citation type="journal article" date="2020" name="bioRxiv">
        <title>Chromosome-level reference genome of the European wasp spider Argiope bruennichi: a resource for studies on range expansion and evolutionary adaptation.</title>
        <authorList>
            <person name="Sheffer M.M."/>
            <person name="Hoppe A."/>
            <person name="Krehenwinkel H."/>
            <person name="Uhl G."/>
            <person name="Kuss A.W."/>
            <person name="Jensen L."/>
            <person name="Jensen C."/>
            <person name="Gillespie R.G."/>
            <person name="Hoff K.J."/>
            <person name="Prost S."/>
        </authorList>
    </citation>
    <scope>NUCLEOTIDE SEQUENCE</scope>
</reference>
<dbReference type="AlphaFoldDB" id="A0A8T0EDK1"/>
<feature type="region of interest" description="Disordered" evidence="1">
    <location>
        <begin position="266"/>
        <end position="312"/>
    </location>
</feature>
<reference evidence="2" key="2">
    <citation type="submission" date="2020-06" db="EMBL/GenBank/DDBJ databases">
        <authorList>
            <person name="Sheffer M."/>
        </authorList>
    </citation>
    <scope>NUCLEOTIDE SEQUENCE</scope>
</reference>
<dbReference type="EMBL" id="JABXBU010002228">
    <property type="protein sequence ID" value="KAF8770859.1"/>
    <property type="molecule type" value="Genomic_DNA"/>
</dbReference>
<gene>
    <name evidence="2" type="ORF">HNY73_018341</name>
</gene>
<sequence>MLRALASYFFGGIEDETPEAPIECETREVNDWLVVNLPDQNKDSINLNDDDDDEDTYEIDDEDIKNVMDDDDDAIEVDASDLNEMDSDEDDILLSLSFLMMPPDAENLSSELSNDQSSFENRVLKKSHYQGPFVPLNRRHQAYFEENVNYSSIVLVSSKLLEAVGRSLKYFEDIQKLEGKPAIQKNELLEEDVLDLFSIATRQRTKRNDIVNEFERKDKVNVQVLEISSPPMYSKNYVNHRHPEKVLNYDLLQRIQELEPEQQAVQRSIRKNLTRGQLNRQNKNYMYETSSKKNRRSNRQRNPSGANNNRKC</sequence>
<evidence type="ECO:0000256" key="1">
    <source>
        <dbReference type="SAM" id="MobiDB-lite"/>
    </source>
</evidence>
<keyword evidence="3" id="KW-1185">Reference proteome</keyword>
<accession>A0A8T0EDK1</accession>
<feature type="compositionally biased region" description="Polar residues" evidence="1">
    <location>
        <begin position="274"/>
        <end position="289"/>
    </location>
</feature>